<dbReference type="Gene3D" id="3.40.50.1820">
    <property type="entry name" value="alpha/beta hydrolase"/>
    <property type="match status" value="1"/>
</dbReference>
<evidence type="ECO:0000313" key="7">
    <source>
        <dbReference type="RefSeq" id="XP_012943209.1"/>
    </source>
</evidence>
<dbReference type="Pfam" id="PF00135">
    <property type="entry name" value="COesterase"/>
    <property type="match status" value="1"/>
</dbReference>
<keyword evidence="3" id="KW-0378">Hydrolase</keyword>
<dbReference type="PANTHER" id="PTHR43918">
    <property type="entry name" value="ACETYLCHOLINESTERASE"/>
    <property type="match status" value="1"/>
</dbReference>
<dbReference type="InterPro" id="IPR050654">
    <property type="entry name" value="AChE-related_enzymes"/>
</dbReference>
<feature type="signal peptide" evidence="4">
    <location>
        <begin position="1"/>
        <end position="19"/>
    </location>
</feature>
<reference evidence="7" key="1">
    <citation type="submission" date="2025-08" db="UniProtKB">
        <authorList>
            <consortium name="RefSeq"/>
        </authorList>
    </citation>
    <scope>IDENTIFICATION</scope>
</reference>
<dbReference type="RefSeq" id="XP_012943209.1">
    <property type="nucleotide sequence ID" value="XM_013087755.1"/>
</dbReference>
<dbReference type="InterPro" id="IPR002018">
    <property type="entry name" value="CarbesteraseB"/>
</dbReference>
<dbReference type="InterPro" id="IPR029058">
    <property type="entry name" value="AB_hydrolase_fold"/>
</dbReference>
<feature type="non-terminal residue" evidence="7">
    <location>
        <position position="90"/>
    </location>
</feature>
<gene>
    <name evidence="7" type="primary">LOC106013051</name>
</gene>
<keyword evidence="4" id="KW-0732">Signal</keyword>
<name>A0ABM1A964_APLCA</name>
<comment type="similarity">
    <text evidence="1">Belongs to the type-B carboxylesterase/lipase family.</text>
</comment>
<dbReference type="SUPFAM" id="SSF53474">
    <property type="entry name" value="alpha/beta-Hydrolases"/>
    <property type="match status" value="1"/>
</dbReference>
<dbReference type="Proteomes" id="UP000694888">
    <property type="component" value="Unplaced"/>
</dbReference>
<keyword evidence="2" id="KW-0719">Serine esterase</keyword>
<feature type="chain" id="PRO_5045903724" evidence="4">
    <location>
        <begin position="20"/>
        <end position="90"/>
    </location>
</feature>
<protein>
    <submittedName>
        <fullName evidence="7">Acetylcholinesterase-1</fullName>
    </submittedName>
</protein>
<feature type="domain" description="Carboxylesterase type B" evidence="5">
    <location>
        <begin position="25"/>
        <end position="89"/>
    </location>
</feature>
<dbReference type="PANTHER" id="PTHR43918:SF4">
    <property type="entry name" value="CARBOXYLIC ESTER HYDROLASE"/>
    <property type="match status" value="1"/>
</dbReference>
<evidence type="ECO:0000256" key="1">
    <source>
        <dbReference type="ARBA" id="ARBA00005964"/>
    </source>
</evidence>
<evidence type="ECO:0000256" key="4">
    <source>
        <dbReference type="SAM" id="SignalP"/>
    </source>
</evidence>
<dbReference type="GeneID" id="106013051"/>
<sequence length="90" mass="9837">MLRLVALTLCLCHVTLTLAADSPVRVTSPSGTYLGQELTTEDGRSFHAFRGVPYAEPPVGDLRFRKPVAKPPLDGEYEALGFKPHCVQLN</sequence>
<evidence type="ECO:0000313" key="6">
    <source>
        <dbReference type="Proteomes" id="UP000694888"/>
    </source>
</evidence>
<evidence type="ECO:0000256" key="2">
    <source>
        <dbReference type="ARBA" id="ARBA00022487"/>
    </source>
</evidence>
<proteinExistence type="inferred from homology"/>
<evidence type="ECO:0000259" key="5">
    <source>
        <dbReference type="Pfam" id="PF00135"/>
    </source>
</evidence>
<keyword evidence="6" id="KW-1185">Reference proteome</keyword>
<evidence type="ECO:0000256" key="3">
    <source>
        <dbReference type="ARBA" id="ARBA00022801"/>
    </source>
</evidence>
<accession>A0ABM1A964</accession>
<organism evidence="6 7">
    <name type="scientific">Aplysia californica</name>
    <name type="common">California sea hare</name>
    <dbReference type="NCBI Taxonomy" id="6500"/>
    <lineage>
        <taxon>Eukaryota</taxon>
        <taxon>Metazoa</taxon>
        <taxon>Spiralia</taxon>
        <taxon>Lophotrochozoa</taxon>
        <taxon>Mollusca</taxon>
        <taxon>Gastropoda</taxon>
        <taxon>Heterobranchia</taxon>
        <taxon>Euthyneura</taxon>
        <taxon>Tectipleura</taxon>
        <taxon>Aplysiida</taxon>
        <taxon>Aplysioidea</taxon>
        <taxon>Aplysiidae</taxon>
        <taxon>Aplysia</taxon>
    </lineage>
</organism>